<sequence>MEISLEQAVEIHARALTHRLLGEAPSNARERATDFQKTGDSEGCVVWLRVAECAERLLREKASAAPALDR</sequence>
<gene>
    <name evidence="1" type="ORF">C5689_15620</name>
</gene>
<dbReference type="EMBL" id="PUIV01000032">
    <property type="protein sequence ID" value="PWB92936.1"/>
    <property type="molecule type" value="Genomic_DNA"/>
</dbReference>
<proteinExistence type="predicted"/>
<dbReference type="RefSeq" id="WP_108918185.1">
    <property type="nucleotide sequence ID" value="NZ_BGJY01000024.1"/>
</dbReference>
<dbReference type="OrthoDB" id="8453929at2"/>
<organism evidence="1 2">
    <name type="scientific">Methylosinus sporium</name>
    <dbReference type="NCBI Taxonomy" id="428"/>
    <lineage>
        <taxon>Bacteria</taxon>
        <taxon>Pseudomonadati</taxon>
        <taxon>Pseudomonadota</taxon>
        <taxon>Alphaproteobacteria</taxon>
        <taxon>Hyphomicrobiales</taxon>
        <taxon>Methylocystaceae</taxon>
        <taxon>Methylosinus</taxon>
    </lineage>
</organism>
<comment type="caution">
    <text evidence="1">The sequence shown here is derived from an EMBL/GenBank/DDBJ whole genome shotgun (WGS) entry which is preliminary data.</text>
</comment>
<protein>
    <submittedName>
        <fullName evidence="1">Uncharacterized protein</fullName>
    </submittedName>
</protein>
<keyword evidence="2" id="KW-1185">Reference proteome</keyword>
<evidence type="ECO:0000313" key="1">
    <source>
        <dbReference type="EMBL" id="PWB92936.1"/>
    </source>
</evidence>
<reference evidence="1 2" key="1">
    <citation type="journal article" date="2018" name="Appl. Microbiol. Biotechnol.">
        <title>Co-cultivation of the strictly anaerobic methanogen Methanosarcina barkeri with aerobic methanotrophs in an oxygen-limited membrane bioreactor.</title>
        <authorList>
            <person name="In 't Zandt M.H."/>
            <person name="van den Bosch T.J.M."/>
            <person name="Rijkers R."/>
            <person name="van Kessel M.A.H.J."/>
            <person name="Jetten M.S.M."/>
            <person name="Welte C.U."/>
        </authorList>
    </citation>
    <scope>NUCLEOTIDE SEQUENCE [LARGE SCALE GENOMIC DNA]</scope>
    <source>
        <strain evidence="1 2">DSM 17706</strain>
    </source>
</reference>
<name>A0A2U1SMW6_METSR</name>
<dbReference type="Proteomes" id="UP000245137">
    <property type="component" value="Unassembled WGS sequence"/>
</dbReference>
<dbReference type="AlphaFoldDB" id="A0A2U1SMW6"/>
<evidence type="ECO:0000313" key="2">
    <source>
        <dbReference type="Proteomes" id="UP000245137"/>
    </source>
</evidence>
<accession>A0A2U1SMW6</accession>